<comment type="pathway">
    <text evidence="4 16">Cofactor biosynthesis; coenzyme A biosynthesis; CoA from (R)-pantothenate: step 1/5.</text>
</comment>
<evidence type="ECO:0000256" key="14">
    <source>
        <dbReference type="ARBA" id="ARBA00038036"/>
    </source>
</evidence>
<evidence type="ECO:0000313" key="17">
    <source>
        <dbReference type="EMBL" id="RDI66074.1"/>
    </source>
</evidence>
<keyword evidence="11 16" id="KW-0067">ATP-binding</keyword>
<evidence type="ECO:0000256" key="15">
    <source>
        <dbReference type="ARBA" id="ARBA00040883"/>
    </source>
</evidence>
<evidence type="ECO:0000256" key="2">
    <source>
        <dbReference type="ARBA" id="ARBA00001958"/>
    </source>
</evidence>
<dbReference type="InterPro" id="IPR004619">
    <property type="entry name" value="Type_III_PanK"/>
</dbReference>
<evidence type="ECO:0000256" key="11">
    <source>
        <dbReference type="ARBA" id="ARBA00022840"/>
    </source>
</evidence>
<dbReference type="PANTHER" id="PTHR34265">
    <property type="entry name" value="TYPE III PANTOTHENATE KINASE"/>
    <property type="match status" value="1"/>
</dbReference>
<keyword evidence="10 16" id="KW-0418">Kinase</keyword>
<keyword evidence="13 16" id="KW-0173">Coenzyme A biosynthesis</keyword>
<dbReference type="STRING" id="1210086.GCA_001613105_02932"/>
<keyword evidence="8 16" id="KW-0808">Transferase</keyword>
<comment type="subunit">
    <text evidence="5 16">Homodimer.</text>
</comment>
<evidence type="ECO:0000256" key="3">
    <source>
        <dbReference type="ARBA" id="ARBA00004496"/>
    </source>
</evidence>
<name>A0A370I9K1_9NOCA</name>
<comment type="catalytic activity">
    <reaction evidence="1 16">
        <text>(R)-pantothenate + ATP = (R)-4'-phosphopantothenate + ADP + H(+)</text>
        <dbReference type="Rhea" id="RHEA:16373"/>
        <dbReference type="ChEBI" id="CHEBI:10986"/>
        <dbReference type="ChEBI" id="CHEBI:15378"/>
        <dbReference type="ChEBI" id="CHEBI:29032"/>
        <dbReference type="ChEBI" id="CHEBI:30616"/>
        <dbReference type="ChEBI" id="CHEBI:456216"/>
        <dbReference type="EC" id="2.7.1.33"/>
    </reaction>
</comment>
<dbReference type="Gene3D" id="3.30.420.40">
    <property type="match status" value="2"/>
</dbReference>
<feature type="active site" description="Proton acceptor" evidence="16">
    <location>
        <position position="111"/>
    </location>
</feature>
<accession>A0A370I9K1</accession>
<evidence type="ECO:0000256" key="12">
    <source>
        <dbReference type="ARBA" id="ARBA00022958"/>
    </source>
</evidence>
<dbReference type="HAMAP" id="MF_01274">
    <property type="entry name" value="Pantothen_kinase_3"/>
    <property type="match status" value="1"/>
</dbReference>
<organism evidence="17 18">
    <name type="scientific">Nocardia pseudobrasiliensis</name>
    <dbReference type="NCBI Taxonomy" id="45979"/>
    <lineage>
        <taxon>Bacteria</taxon>
        <taxon>Bacillati</taxon>
        <taxon>Actinomycetota</taxon>
        <taxon>Actinomycetes</taxon>
        <taxon>Mycobacteriales</taxon>
        <taxon>Nocardiaceae</taxon>
        <taxon>Nocardia</taxon>
    </lineage>
</organism>
<keyword evidence="7 16" id="KW-0963">Cytoplasm</keyword>
<dbReference type="Proteomes" id="UP000254869">
    <property type="component" value="Unassembled WGS sequence"/>
</dbReference>
<comment type="cofactor">
    <cofactor evidence="16">
        <name>NH4(+)</name>
        <dbReference type="ChEBI" id="CHEBI:28938"/>
    </cofactor>
    <cofactor evidence="16">
        <name>K(+)</name>
        <dbReference type="ChEBI" id="CHEBI:29103"/>
    </cofactor>
    <text evidence="16">A monovalent cation. Ammonium or potassium.</text>
</comment>
<sequence length="264" mass="28565">MLLTIDVRNTSLEIGLFSGSGSHAKLVNTWRMHTNPLLTADEFAMHVRGLVGDQLDQVIGVSALSTMAPVLRELRTMMTRYWGDVPHVLVEPGVRTGIPLLVDNPKEVGADRIVNCLAAFHRFNSPAIVVDFGPAAICVDLVSAKGEFLGGSIAPGMEVSTEALVARTALRRAELARPRSVVGKNSLECLQSGAIFGFAGLVDGLIDRIRDEFDAFAGDDVAIIATGSNAALIVPESETIDRLEPHLTLEGLRLVYERNQQRKR</sequence>
<protein>
    <recommendedName>
        <fullName evidence="15 16">Type III pantothenate kinase</fullName>
        <ecNumber evidence="6 16">2.7.1.33</ecNumber>
    </recommendedName>
    <alternativeName>
        <fullName evidence="16">PanK-III</fullName>
    </alternativeName>
    <alternativeName>
        <fullName evidence="16">Pantothenic acid kinase</fullName>
    </alternativeName>
</protein>
<dbReference type="GO" id="GO:0005737">
    <property type="term" value="C:cytoplasm"/>
    <property type="evidence" value="ECO:0007669"/>
    <property type="project" value="UniProtKB-SubCell"/>
</dbReference>
<reference evidence="17 18" key="1">
    <citation type="submission" date="2018-07" db="EMBL/GenBank/DDBJ databases">
        <title>Genomic Encyclopedia of Type Strains, Phase IV (KMG-IV): sequencing the most valuable type-strain genomes for metagenomic binning, comparative biology and taxonomic classification.</title>
        <authorList>
            <person name="Goeker M."/>
        </authorList>
    </citation>
    <scope>NUCLEOTIDE SEQUENCE [LARGE SCALE GENOMIC DNA]</scope>
    <source>
        <strain evidence="17 18">DSM 44290</strain>
    </source>
</reference>
<feature type="binding site" evidence="16">
    <location>
        <begin position="6"/>
        <end position="13"/>
    </location>
    <ligand>
        <name>ATP</name>
        <dbReference type="ChEBI" id="CHEBI:30616"/>
    </ligand>
</feature>
<comment type="cofactor">
    <cofactor evidence="2">
        <name>K(+)</name>
        <dbReference type="ChEBI" id="CHEBI:29103"/>
    </cofactor>
</comment>
<comment type="similarity">
    <text evidence="14 16">Belongs to the type III pantothenate kinase family.</text>
</comment>
<dbReference type="NCBIfam" id="TIGR00671">
    <property type="entry name" value="baf"/>
    <property type="match status" value="1"/>
</dbReference>
<keyword evidence="12 16" id="KW-0630">Potassium</keyword>
<feature type="binding site" evidence="16">
    <location>
        <begin position="109"/>
        <end position="112"/>
    </location>
    <ligand>
        <name>substrate</name>
    </ligand>
</feature>
<keyword evidence="16" id="KW-0479">Metal-binding</keyword>
<dbReference type="GO" id="GO:0005524">
    <property type="term" value="F:ATP binding"/>
    <property type="evidence" value="ECO:0007669"/>
    <property type="project" value="UniProtKB-UniRule"/>
</dbReference>
<dbReference type="Pfam" id="PF03309">
    <property type="entry name" value="Pan_kinase"/>
    <property type="match status" value="1"/>
</dbReference>
<dbReference type="GO" id="GO:0015937">
    <property type="term" value="P:coenzyme A biosynthetic process"/>
    <property type="evidence" value="ECO:0007669"/>
    <property type="project" value="UniProtKB-UniRule"/>
</dbReference>
<gene>
    <name evidence="16" type="primary">coaX</name>
    <name evidence="17" type="ORF">DFR76_105397</name>
</gene>
<evidence type="ECO:0000256" key="6">
    <source>
        <dbReference type="ARBA" id="ARBA00012102"/>
    </source>
</evidence>
<dbReference type="AlphaFoldDB" id="A0A370I9K1"/>
<evidence type="ECO:0000256" key="10">
    <source>
        <dbReference type="ARBA" id="ARBA00022777"/>
    </source>
</evidence>
<dbReference type="GO" id="GO:0046872">
    <property type="term" value="F:metal ion binding"/>
    <property type="evidence" value="ECO:0007669"/>
    <property type="project" value="UniProtKB-KW"/>
</dbReference>
<evidence type="ECO:0000256" key="7">
    <source>
        <dbReference type="ARBA" id="ARBA00022490"/>
    </source>
</evidence>
<dbReference type="GO" id="GO:0004594">
    <property type="term" value="F:pantothenate kinase activity"/>
    <property type="evidence" value="ECO:0007669"/>
    <property type="project" value="UniProtKB-UniRule"/>
</dbReference>
<evidence type="ECO:0000256" key="5">
    <source>
        <dbReference type="ARBA" id="ARBA00011738"/>
    </source>
</evidence>
<dbReference type="NCBIfam" id="NF009845">
    <property type="entry name" value="PRK13318.1-3"/>
    <property type="match status" value="1"/>
</dbReference>
<dbReference type="PANTHER" id="PTHR34265:SF1">
    <property type="entry name" value="TYPE III PANTOTHENATE KINASE"/>
    <property type="match status" value="1"/>
</dbReference>
<keyword evidence="9 16" id="KW-0547">Nucleotide-binding</keyword>
<dbReference type="EC" id="2.7.1.33" evidence="6 16"/>
<evidence type="ECO:0000256" key="13">
    <source>
        <dbReference type="ARBA" id="ARBA00022993"/>
    </source>
</evidence>
<dbReference type="InterPro" id="IPR043129">
    <property type="entry name" value="ATPase_NBD"/>
</dbReference>
<evidence type="ECO:0000256" key="9">
    <source>
        <dbReference type="ARBA" id="ARBA00022741"/>
    </source>
</evidence>
<dbReference type="EMBL" id="QQBC01000005">
    <property type="protein sequence ID" value="RDI66074.1"/>
    <property type="molecule type" value="Genomic_DNA"/>
</dbReference>
<dbReference type="SUPFAM" id="SSF53067">
    <property type="entry name" value="Actin-like ATPase domain"/>
    <property type="match status" value="2"/>
</dbReference>
<feature type="binding site" evidence="16">
    <location>
        <position position="131"/>
    </location>
    <ligand>
        <name>K(+)</name>
        <dbReference type="ChEBI" id="CHEBI:29103"/>
    </ligand>
</feature>
<keyword evidence="18" id="KW-1185">Reference proteome</keyword>
<feature type="binding site" evidence="16">
    <location>
        <position position="186"/>
    </location>
    <ligand>
        <name>substrate</name>
    </ligand>
</feature>
<comment type="caution">
    <text evidence="16">Lacks conserved residue(s) required for the propagation of feature annotation.</text>
</comment>
<comment type="function">
    <text evidence="16">Catalyzes the phosphorylation of pantothenate (Pan), the first step in CoA biosynthesis.</text>
</comment>
<dbReference type="CDD" id="cd24015">
    <property type="entry name" value="ASKHA_NBD_PanK-III"/>
    <property type="match status" value="1"/>
</dbReference>
<proteinExistence type="inferred from homology"/>
<dbReference type="UniPathway" id="UPA00241">
    <property type="reaction ID" value="UER00352"/>
</dbReference>
<evidence type="ECO:0000256" key="16">
    <source>
        <dbReference type="HAMAP-Rule" id="MF_01274"/>
    </source>
</evidence>
<comment type="subcellular location">
    <subcellularLocation>
        <location evidence="3 16">Cytoplasm</location>
    </subcellularLocation>
</comment>
<dbReference type="RefSeq" id="WP_062511279.1">
    <property type="nucleotide sequence ID" value="NZ_QQBC01000005.1"/>
</dbReference>
<evidence type="ECO:0000256" key="8">
    <source>
        <dbReference type="ARBA" id="ARBA00022679"/>
    </source>
</evidence>
<comment type="caution">
    <text evidence="17">The sequence shown here is derived from an EMBL/GenBank/DDBJ whole genome shotgun (WGS) entry which is preliminary data.</text>
</comment>
<evidence type="ECO:0000256" key="4">
    <source>
        <dbReference type="ARBA" id="ARBA00005225"/>
    </source>
</evidence>
<evidence type="ECO:0000256" key="1">
    <source>
        <dbReference type="ARBA" id="ARBA00001206"/>
    </source>
</evidence>
<evidence type="ECO:0000313" key="18">
    <source>
        <dbReference type="Proteomes" id="UP000254869"/>
    </source>
</evidence>